<organism evidence="2 3">
    <name type="scientific">Oceanisphaera arctica</name>
    <dbReference type="NCBI Taxonomy" id="641510"/>
    <lineage>
        <taxon>Bacteria</taxon>
        <taxon>Pseudomonadati</taxon>
        <taxon>Pseudomonadota</taxon>
        <taxon>Gammaproteobacteria</taxon>
        <taxon>Aeromonadales</taxon>
        <taxon>Aeromonadaceae</taxon>
        <taxon>Oceanisphaera</taxon>
    </lineage>
</organism>
<dbReference type="RefSeq" id="WP_104486135.1">
    <property type="nucleotide sequence ID" value="NZ_BMYB01000002.1"/>
</dbReference>
<keyword evidence="3" id="KW-1185">Reference proteome</keyword>
<dbReference type="EMBL" id="MPZM01000012">
    <property type="protein sequence ID" value="PPL16739.1"/>
    <property type="molecule type" value="Genomic_DNA"/>
</dbReference>
<feature type="domain" description="Flagellar hook-length control protein-like C-terminal" evidence="1">
    <location>
        <begin position="225"/>
        <end position="298"/>
    </location>
</feature>
<evidence type="ECO:0000313" key="3">
    <source>
        <dbReference type="Proteomes" id="UP000242231"/>
    </source>
</evidence>
<dbReference type="OrthoDB" id="5296742at2"/>
<evidence type="ECO:0000259" key="1">
    <source>
        <dbReference type="Pfam" id="PF02120"/>
    </source>
</evidence>
<dbReference type="Pfam" id="PF02120">
    <property type="entry name" value="Flg_hook"/>
    <property type="match status" value="1"/>
</dbReference>
<proteinExistence type="predicted"/>
<dbReference type="AlphaFoldDB" id="A0A2P5TMQ5"/>
<protein>
    <recommendedName>
        <fullName evidence="1">Flagellar hook-length control protein-like C-terminal domain-containing protein</fullName>
    </recommendedName>
</protein>
<accession>A0A2P5TMQ5</accession>
<comment type="caution">
    <text evidence="2">The sequence shown here is derived from an EMBL/GenBank/DDBJ whole genome shotgun (WGS) entry which is preliminary data.</text>
</comment>
<name>A0A2P5TMQ5_9GAMM</name>
<gene>
    <name evidence="2" type="ORF">UN63_07375</name>
</gene>
<reference evidence="3" key="1">
    <citation type="submission" date="2016-11" db="EMBL/GenBank/DDBJ databases">
        <authorList>
            <person name="Sisinthy S."/>
            <person name="Ara S."/>
            <person name="Gundlapally S.R."/>
        </authorList>
    </citation>
    <scope>NUCLEOTIDE SEQUENCE [LARGE SCALE GENOMIC DNA]</scope>
    <source>
        <strain evidence="3">V1-41</strain>
    </source>
</reference>
<evidence type="ECO:0000313" key="2">
    <source>
        <dbReference type="EMBL" id="PPL16739.1"/>
    </source>
</evidence>
<dbReference type="InterPro" id="IPR021136">
    <property type="entry name" value="Flagellar_hook_control-like_C"/>
</dbReference>
<sequence length="303" mass="33473">MSGISPLIDTLLHQVLGRREPQSVASELNREVRPLTPAEALRPLHSDSRLDPRLTQANAGISASATGLSASIHTHLSPAALTIARLLNGEPTLPGVIRPPLPLMAAQPLSAAELAQRLELGIRDSGLFYESHLARWFRGEWPRARLEQEPQMRQEAMDLADNTSMDEGATLDEGLQALVRHQLELLVTPTLRWESQAWPGCLMALLIQPPETGYRPESGAEPQDEAEGQGWRSELTLQHGDFGEIRISVWLQGERLAITLAPEAEIITARLQADLERIRPRLAACGFREVSLHIGTVERQTHE</sequence>
<dbReference type="Proteomes" id="UP000242231">
    <property type="component" value="Unassembled WGS sequence"/>
</dbReference>